<evidence type="ECO:0000256" key="3">
    <source>
        <dbReference type="ARBA" id="ARBA00007947"/>
    </source>
</evidence>
<dbReference type="GO" id="GO:0071555">
    <property type="term" value="P:cell wall organization"/>
    <property type="evidence" value="ECO:0007669"/>
    <property type="project" value="UniProtKB-KW"/>
</dbReference>
<dbReference type="STRING" id="28176.CF66_6026"/>
<comment type="similarity">
    <text evidence="2 18">In the C-terminal section; belongs to the transferase hexapeptide repeat family.</text>
</comment>
<dbReference type="GO" id="GO:0008360">
    <property type="term" value="P:regulation of cell shape"/>
    <property type="evidence" value="ECO:0007669"/>
    <property type="project" value="UniProtKB-KW"/>
</dbReference>
<keyword evidence="14 18" id="KW-0961">Cell wall biogenesis/degradation</keyword>
<evidence type="ECO:0000256" key="12">
    <source>
        <dbReference type="ARBA" id="ARBA00023268"/>
    </source>
</evidence>
<dbReference type="GO" id="GO:0006048">
    <property type="term" value="P:UDP-N-acetylglucosamine biosynthetic process"/>
    <property type="evidence" value="ECO:0007669"/>
    <property type="project" value="UniProtKB-UniPathway"/>
</dbReference>
<dbReference type="CDD" id="cd02540">
    <property type="entry name" value="GT2_GlmU_N_bac"/>
    <property type="match status" value="1"/>
</dbReference>
<feature type="domain" description="MobA-like NTP transferase" evidence="19">
    <location>
        <begin position="5"/>
        <end position="154"/>
    </location>
</feature>
<dbReference type="InterPro" id="IPR038009">
    <property type="entry name" value="GlmU_C_LbH"/>
</dbReference>
<comment type="catalytic activity">
    <reaction evidence="15 18">
        <text>alpha-D-glucosamine 1-phosphate + acetyl-CoA = N-acetyl-alpha-D-glucosamine 1-phosphate + CoA + H(+)</text>
        <dbReference type="Rhea" id="RHEA:13725"/>
        <dbReference type="ChEBI" id="CHEBI:15378"/>
        <dbReference type="ChEBI" id="CHEBI:57287"/>
        <dbReference type="ChEBI" id="CHEBI:57288"/>
        <dbReference type="ChEBI" id="CHEBI:57776"/>
        <dbReference type="ChEBI" id="CHEBI:58516"/>
        <dbReference type="EC" id="2.3.1.157"/>
    </reaction>
</comment>
<dbReference type="Gene3D" id="3.90.550.10">
    <property type="entry name" value="Spore Coat Polysaccharide Biosynthesis Protein SpsA, Chain A"/>
    <property type="match status" value="1"/>
</dbReference>
<comment type="function">
    <text evidence="17 18">Catalyzes the last two sequential reactions in the de novo biosynthetic pathway for UDP-N-acetylglucosamine (UDP-GlcNAc). The C-terminal domain catalyzes the transfer of acetyl group from acetyl coenzyme A to glucosamine-1-phosphate (GlcN-1-P) to produce N-acetylglucosamine-1-phosphate (GlcNAc-1-P), which is converted into UDP-GlcNAc by the transfer of uridine 5-monophosphate (from uridine 5-triphosphate), a reaction catalyzed by the N-terminal domain.</text>
</comment>
<dbReference type="GO" id="GO:0019134">
    <property type="term" value="F:glucosamine-1-phosphate N-acetyltransferase activity"/>
    <property type="evidence" value="ECO:0007669"/>
    <property type="project" value="UniProtKB-UniRule"/>
</dbReference>
<evidence type="ECO:0000256" key="7">
    <source>
        <dbReference type="ARBA" id="ARBA00022723"/>
    </source>
</evidence>
<keyword evidence="22" id="KW-1185">Reference proteome</keyword>
<evidence type="ECO:0000256" key="4">
    <source>
        <dbReference type="ARBA" id="ARBA00022490"/>
    </source>
</evidence>
<dbReference type="PATRIC" id="fig|1236703.3.peg.881"/>
<dbReference type="GO" id="GO:0000902">
    <property type="term" value="P:cell morphogenesis"/>
    <property type="evidence" value="ECO:0007669"/>
    <property type="project" value="UniProtKB-UniRule"/>
</dbReference>
<feature type="region of interest" description="Linker" evidence="18">
    <location>
        <begin position="229"/>
        <end position="249"/>
    </location>
</feature>
<feature type="active site" description="Proton acceptor" evidence="18">
    <location>
        <position position="362"/>
    </location>
</feature>
<dbReference type="NCBIfam" id="TIGR01173">
    <property type="entry name" value="glmU"/>
    <property type="match status" value="1"/>
</dbReference>
<dbReference type="PANTHER" id="PTHR43584">
    <property type="entry name" value="NUCLEOTIDYL TRANSFERASE"/>
    <property type="match status" value="1"/>
</dbReference>
<comment type="pathway">
    <text evidence="18">Bacterial outer membrane biogenesis; LPS lipid A biosynthesis.</text>
</comment>
<keyword evidence="13 18" id="KW-0012">Acyltransferase</keyword>
<dbReference type="InterPro" id="IPR011004">
    <property type="entry name" value="Trimer_LpxA-like_sf"/>
</dbReference>
<keyword evidence="7 18" id="KW-0479">Metal-binding</keyword>
<dbReference type="InterPro" id="IPR050065">
    <property type="entry name" value="GlmU-like"/>
</dbReference>
<dbReference type="AlphaFoldDB" id="S3DGG7"/>
<feature type="binding site" evidence="18">
    <location>
        <position position="102"/>
    </location>
    <ligand>
        <name>Mg(2+)</name>
        <dbReference type="ChEBI" id="CHEBI:18420"/>
    </ligand>
</feature>
<comment type="subcellular location">
    <subcellularLocation>
        <location evidence="1 18">Cytoplasm</location>
    </subcellularLocation>
</comment>
<dbReference type="Pfam" id="PF25087">
    <property type="entry name" value="GMPPB_C"/>
    <property type="match status" value="1"/>
</dbReference>
<dbReference type="Gene3D" id="2.160.10.10">
    <property type="entry name" value="Hexapeptide repeat proteins"/>
    <property type="match status" value="1"/>
</dbReference>
<comment type="subunit">
    <text evidence="18">Homotrimer.</text>
</comment>
<dbReference type="InterPro" id="IPR025877">
    <property type="entry name" value="MobA-like_NTP_Trfase"/>
</dbReference>
<evidence type="ECO:0000256" key="1">
    <source>
        <dbReference type="ARBA" id="ARBA00004496"/>
    </source>
</evidence>
<feature type="binding site" evidence="18">
    <location>
        <begin position="8"/>
        <end position="11"/>
    </location>
    <ligand>
        <name>UDP-N-acetyl-alpha-D-glucosamine</name>
        <dbReference type="ChEBI" id="CHEBI:57705"/>
    </ligand>
</feature>
<evidence type="ECO:0000256" key="9">
    <source>
        <dbReference type="ARBA" id="ARBA00022842"/>
    </source>
</evidence>
<dbReference type="RefSeq" id="WP_016504173.1">
    <property type="nucleotide sequence ID" value="NZ_AMSD01000002.1"/>
</dbReference>
<comment type="pathway">
    <text evidence="18">Nucleotide-sugar biosynthesis; UDP-N-acetyl-alpha-D-glucosamine biosynthesis; UDP-N-acetyl-alpha-D-glucosamine from N-acetyl-alpha-D-glucosamine 1-phosphate: step 1/1.</text>
</comment>
<feature type="binding site" evidence="18">
    <location>
        <begin position="100"/>
        <end position="102"/>
    </location>
    <ligand>
        <name>UDP-N-acetyl-alpha-D-glucosamine</name>
        <dbReference type="ChEBI" id="CHEBI:57705"/>
    </ligand>
</feature>
<feature type="binding site" evidence="18">
    <location>
        <position position="226"/>
    </location>
    <ligand>
        <name>Mg(2+)</name>
        <dbReference type="ChEBI" id="CHEBI:18420"/>
    </ligand>
</feature>
<dbReference type="UniPathway" id="UPA00113">
    <property type="reaction ID" value="UER00532"/>
</dbReference>
<dbReference type="GO" id="GO:0016020">
    <property type="term" value="C:membrane"/>
    <property type="evidence" value="ECO:0007669"/>
    <property type="project" value="GOC"/>
</dbReference>
<dbReference type="InterPro" id="IPR005882">
    <property type="entry name" value="Bifunctional_GlmU"/>
</dbReference>
<keyword evidence="6 18" id="KW-0548">Nucleotidyltransferase</keyword>
<dbReference type="HAMAP" id="MF_01631">
    <property type="entry name" value="GlmU"/>
    <property type="match status" value="1"/>
</dbReference>
<dbReference type="PROSITE" id="PS00101">
    <property type="entry name" value="HEXAPEP_TRANSFERASES"/>
    <property type="match status" value="1"/>
</dbReference>
<feature type="domain" description="Mannose-1-phosphate guanyltransferase C-terminal" evidence="20">
    <location>
        <begin position="268"/>
        <end position="333"/>
    </location>
</feature>
<comment type="caution">
    <text evidence="21">The sequence shown here is derived from an EMBL/GenBank/DDBJ whole genome shotgun (WGS) entry which is preliminary data.</text>
</comment>
<evidence type="ECO:0000256" key="11">
    <source>
        <dbReference type="ARBA" id="ARBA00022984"/>
    </source>
</evidence>
<organism evidence="21 22">
    <name type="scientific">Candidatus Photodesmus katoptron Akat1</name>
    <dbReference type="NCBI Taxonomy" id="1236703"/>
    <lineage>
        <taxon>Bacteria</taxon>
        <taxon>Pseudomonadati</taxon>
        <taxon>Pseudomonadota</taxon>
        <taxon>Gammaproteobacteria</taxon>
        <taxon>Vibrionales</taxon>
        <taxon>Vibrionaceae</taxon>
        <taxon>Candidatus Photodesmus</taxon>
    </lineage>
</organism>
<protein>
    <recommendedName>
        <fullName evidence="18">Bifunctional protein GlmU</fullName>
    </recommendedName>
    <domain>
        <recommendedName>
            <fullName evidence="18">UDP-N-acetylglucosamine pyrophosphorylase</fullName>
            <ecNumber evidence="18">2.7.7.23</ecNumber>
        </recommendedName>
        <alternativeName>
            <fullName evidence="18">N-acetylglucosamine-1-phosphate uridyltransferase</fullName>
        </alternativeName>
    </domain>
    <domain>
        <recommendedName>
            <fullName evidence="18">Glucosamine-1-phosphate N-acetyltransferase</fullName>
            <ecNumber evidence="18">2.3.1.157</ecNumber>
        </recommendedName>
    </domain>
</protein>
<evidence type="ECO:0000256" key="14">
    <source>
        <dbReference type="ARBA" id="ARBA00023316"/>
    </source>
</evidence>
<name>S3DGG7_9GAMM</name>
<gene>
    <name evidence="18 21" type="primary">glmU</name>
    <name evidence="21" type="ORF">O1U_0847</name>
</gene>
<comment type="catalytic activity">
    <reaction evidence="16 18">
        <text>N-acetyl-alpha-D-glucosamine 1-phosphate + UTP + H(+) = UDP-N-acetyl-alpha-D-glucosamine + diphosphate</text>
        <dbReference type="Rhea" id="RHEA:13509"/>
        <dbReference type="ChEBI" id="CHEBI:15378"/>
        <dbReference type="ChEBI" id="CHEBI:33019"/>
        <dbReference type="ChEBI" id="CHEBI:46398"/>
        <dbReference type="ChEBI" id="CHEBI:57705"/>
        <dbReference type="ChEBI" id="CHEBI:57776"/>
        <dbReference type="EC" id="2.7.7.23"/>
    </reaction>
</comment>
<dbReference type="CDD" id="cd03353">
    <property type="entry name" value="LbH_GlmU_C"/>
    <property type="match status" value="1"/>
</dbReference>
<keyword evidence="11 18" id="KW-0573">Peptidoglycan synthesis</keyword>
<keyword evidence="4 18" id="KW-0963">Cytoplasm</keyword>
<dbReference type="UniPathway" id="UPA00973"/>
<dbReference type="Proteomes" id="UP000053688">
    <property type="component" value="Unassembled WGS sequence"/>
</dbReference>
<dbReference type="GO" id="GO:0003977">
    <property type="term" value="F:UDP-N-acetylglucosamine diphosphorylase activity"/>
    <property type="evidence" value="ECO:0007669"/>
    <property type="project" value="UniProtKB-UniRule"/>
</dbReference>
<keyword evidence="12 18" id="KW-0511">Multifunctional enzyme</keyword>
<dbReference type="InterPro" id="IPR001451">
    <property type="entry name" value="Hexapep"/>
</dbReference>
<feature type="binding site" evidence="18">
    <location>
        <position position="22"/>
    </location>
    <ligand>
        <name>UDP-N-acetyl-alpha-D-glucosamine</name>
        <dbReference type="ChEBI" id="CHEBI:57705"/>
    </ligand>
</feature>
<keyword evidence="8 18" id="KW-0677">Repeat</keyword>
<feature type="binding site" evidence="18">
    <location>
        <begin position="78"/>
        <end position="79"/>
    </location>
    <ligand>
        <name>UDP-N-acetyl-alpha-D-glucosamine</name>
        <dbReference type="ChEBI" id="CHEBI:57705"/>
    </ligand>
</feature>
<feature type="binding site" evidence="18">
    <location>
        <position position="350"/>
    </location>
    <ligand>
        <name>UDP-N-acetyl-alpha-D-glucosamine</name>
        <dbReference type="ChEBI" id="CHEBI:57705"/>
    </ligand>
</feature>
<evidence type="ECO:0000256" key="18">
    <source>
        <dbReference type="HAMAP-Rule" id="MF_01631"/>
    </source>
</evidence>
<reference evidence="21 22" key="1">
    <citation type="journal article" date="2014" name="Environ. Microbiol.">
        <title>Genomic signatures of obligate host dependence in the luminous bacterial symbiont of a vertebrate.</title>
        <authorList>
            <person name="Hendry T.A."/>
            <person name="de Wet J.R."/>
            <person name="Dunlap P.V."/>
        </authorList>
    </citation>
    <scope>NUCLEOTIDE SEQUENCE [LARGE SCALE GENOMIC DNA]</scope>
    <source>
        <strain evidence="21 22">Akat1</strain>
    </source>
</reference>
<dbReference type="EC" id="2.7.7.23" evidence="18"/>
<feature type="binding site" evidence="18">
    <location>
        <position position="365"/>
    </location>
    <ligand>
        <name>UDP-N-acetyl-alpha-D-glucosamine</name>
        <dbReference type="ChEBI" id="CHEBI:57705"/>
    </ligand>
</feature>
<evidence type="ECO:0000256" key="2">
    <source>
        <dbReference type="ARBA" id="ARBA00007707"/>
    </source>
</evidence>
<dbReference type="InterPro" id="IPR018357">
    <property type="entry name" value="Hexapep_transf_CS"/>
</dbReference>
<evidence type="ECO:0000259" key="20">
    <source>
        <dbReference type="Pfam" id="PF25087"/>
    </source>
</evidence>
<feature type="binding site" evidence="18">
    <location>
        <position position="168"/>
    </location>
    <ligand>
        <name>UDP-N-acetyl-alpha-D-glucosamine</name>
        <dbReference type="ChEBI" id="CHEBI:57705"/>
    </ligand>
</feature>
<feature type="binding site" evidence="18">
    <location>
        <position position="226"/>
    </location>
    <ligand>
        <name>UDP-N-acetyl-alpha-D-glucosamine</name>
        <dbReference type="ChEBI" id="CHEBI:57705"/>
    </ligand>
</feature>
<evidence type="ECO:0000256" key="10">
    <source>
        <dbReference type="ARBA" id="ARBA00022960"/>
    </source>
</evidence>
<dbReference type="GO" id="GO:0005737">
    <property type="term" value="C:cytoplasm"/>
    <property type="evidence" value="ECO:0007669"/>
    <property type="project" value="UniProtKB-SubCell"/>
</dbReference>
<keyword evidence="9 18" id="KW-0460">Magnesium</keyword>
<evidence type="ECO:0000313" key="22">
    <source>
        <dbReference type="Proteomes" id="UP000053688"/>
    </source>
</evidence>
<dbReference type="GO" id="GO:0009252">
    <property type="term" value="P:peptidoglycan biosynthetic process"/>
    <property type="evidence" value="ECO:0007669"/>
    <property type="project" value="UniProtKB-UniRule"/>
</dbReference>
<feature type="binding site" evidence="18">
    <location>
        <position position="439"/>
    </location>
    <ligand>
        <name>acetyl-CoA</name>
        <dbReference type="ChEBI" id="CHEBI:57288"/>
    </ligand>
</feature>
<evidence type="ECO:0000256" key="15">
    <source>
        <dbReference type="ARBA" id="ARBA00048247"/>
    </source>
</evidence>
<feature type="binding site" evidence="18">
    <location>
        <position position="137"/>
    </location>
    <ligand>
        <name>UDP-N-acetyl-alpha-D-glucosamine</name>
        <dbReference type="ChEBI" id="CHEBI:57705"/>
    </ligand>
</feature>
<feature type="region of interest" description="N-acetyltransferase" evidence="18">
    <location>
        <begin position="250"/>
        <end position="454"/>
    </location>
</feature>
<feature type="binding site" evidence="18">
    <location>
        <begin position="385"/>
        <end position="386"/>
    </location>
    <ligand>
        <name>acetyl-CoA</name>
        <dbReference type="ChEBI" id="CHEBI:57288"/>
    </ligand>
</feature>
<dbReference type="EMBL" id="AMSD01000002">
    <property type="protein sequence ID" value="EPE37542.1"/>
    <property type="molecule type" value="Genomic_DNA"/>
</dbReference>
<dbReference type="GO" id="GO:0000287">
    <property type="term" value="F:magnesium ion binding"/>
    <property type="evidence" value="ECO:0007669"/>
    <property type="project" value="UniProtKB-UniRule"/>
</dbReference>
<dbReference type="Pfam" id="PF12804">
    <property type="entry name" value="NTP_transf_3"/>
    <property type="match status" value="1"/>
</dbReference>
<feature type="binding site" evidence="18">
    <location>
        <position position="376"/>
    </location>
    <ligand>
        <name>UDP-N-acetyl-alpha-D-glucosamine</name>
        <dbReference type="ChEBI" id="CHEBI:57705"/>
    </ligand>
</feature>
<keyword evidence="5 18" id="KW-0808">Transferase</keyword>
<dbReference type="GO" id="GO:0009245">
    <property type="term" value="P:lipid A biosynthetic process"/>
    <property type="evidence" value="ECO:0007669"/>
    <property type="project" value="UniProtKB-UniRule"/>
</dbReference>
<dbReference type="InterPro" id="IPR056729">
    <property type="entry name" value="GMPPB_C"/>
</dbReference>
<dbReference type="eggNOG" id="COG1207">
    <property type="taxonomic scope" value="Bacteria"/>
</dbReference>
<dbReference type="Pfam" id="PF00132">
    <property type="entry name" value="Hexapep"/>
    <property type="match status" value="1"/>
</dbReference>
<accession>S3DGG7</accession>
<comment type="cofactor">
    <cofactor evidence="18">
        <name>Mg(2+)</name>
        <dbReference type="ChEBI" id="CHEBI:18420"/>
    </cofactor>
    <text evidence="18">Binds 1 Mg(2+) ion per subunit.</text>
</comment>
<feature type="binding site" evidence="18">
    <location>
        <position position="404"/>
    </location>
    <ligand>
        <name>acetyl-CoA</name>
        <dbReference type="ChEBI" id="CHEBI:57288"/>
    </ligand>
</feature>
<evidence type="ECO:0000256" key="5">
    <source>
        <dbReference type="ARBA" id="ARBA00022679"/>
    </source>
</evidence>
<proteinExistence type="inferred from homology"/>
<feature type="binding site" evidence="18">
    <location>
        <position position="73"/>
    </location>
    <ligand>
        <name>UDP-N-acetyl-alpha-D-glucosamine</name>
        <dbReference type="ChEBI" id="CHEBI:57705"/>
    </ligand>
</feature>
<evidence type="ECO:0000256" key="17">
    <source>
        <dbReference type="ARBA" id="ARBA00049628"/>
    </source>
</evidence>
<dbReference type="InterPro" id="IPR029044">
    <property type="entry name" value="Nucleotide-diphossugar_trans"/>
</dbReference>
<feature type="binding site" evidence="18">
    <location>
        <position position="153"/>
    </location>
    <ligand>
        <name>UDP-N-acetyl-alpha-D-glucosamine</name>
        <dbReference type="ChEBI" id="CHEBI:57705"/>
    </ligand>
</feature>
<sequence length="454" mass="49934">MKFSAVILAAGKGSRMRSNIPKVLHTLAGKPIVRYLIDTCNKLGAKNIYLVYGHSSELIKKTLFDEPVSWVLQAEPLGTGHAVSQASKKFLGNEKILVLYGDVPLISEETIRKLLNAYPMGGIALLTVFLDNPMGYGRILRRDCDNAVVRIIEEKDATENQKIIKEINTGVMVALGDDLKRWISDLNNKNSQSEYYLTDIVSTAYHEGCQVHTVHPVDKIEVKGINDLVQLTQLEREFQLSQAYKLINQGLILLDPDRFDLRGVLIFGINCKIDINVIIEGNVSLGNNVIVGAGSIIKNCIIDDNTIIKPYSVIEGSSIGKNCKLGPFARLRPTSKLFDNVHIGNFVEVKNVTIGKETKANHLTYLGDAEIGQLSNIGAGVITCNYDGANKHKTILGNDVFVGSSCQLVAPIHIADHATIGAGTTVTKDVSKGELVTRRSKKRTIYNWQRPSKQ</sequence>
<evidence type="ECO:0000256" key="6">
    <source>
        <dbReference type="ARBA" id="ARBA00022695"/>
    </source>
</evidence>
<evidence type="ECO:0000259" key="19">
    <source>
        <dbReference type="Pfam" id="PF12804"/>
    </source>
</evidence>
<dbReference type="EC" id="2.3.1.157" evidence="18"/>
<evidence type="ECO:0000256" key="16">
    <source>
        <dbReference type="ARBA" id="ARBA00048493"/>
    </source>
</evidence>
<comment type="pathway">
    <text evidence="18">Nucleotide-sugar biosynthesis; UDP-N-acetyl-alpha-D-glucosamine biosynthesis; N-acetyl-alpha-D-glucosamine 1-phosphate from alpha-D-glucosamine 6-phosphate (route II): step 2/2.</text>
</comment>
<feature type="region of interest" description="Pyrophosphorylase" evidence="18">
    <location>
        <begin position="1"/>
        <end position="228"/>
    </location>
</feature>
<feature type="binding site" evidence="18">
    <location>
        <position position="332"/>
    </location>
    <ligand>
        <name>UDP-N-acetyl-alpha-D-glucosamine</name>
        <dbReference type="ChEBI" id="CHEBI:57705"/>
    </ligand>
</feature>
<dbReference type="SUPFAM" id="SSF51161">
    <property type="entry name" value="Trimeric LpxA-like enzymes"/>
    <property type="match status" value="1"/>
</dbReference>
<comment type="similarity">
    <text evidence="3 18">In the N-terminal section; belongs to the N-acetylglucosamine-1-phosphate uridyltransferase family.</text>
</comment>
<feature type="binding site" evidence="18">
    <location>
        <position position="422"/>
    </location>
    <ligand>
        <name>acetyl-CoA</name>
        <dbReference type="ChEBI" id="CHEBI:57288"/>
    </ligand>
</feature>
<keyword evidence="10 18" id="KW-0133">Cell shape</keyword>
<evidence type="ECO:0000256" key="13">
    <source>
        <dbReference type="ARBA" id="ARBA00023315"/>
    </source>
</evidence>
<evidence type="ECO:0000313" key="21">
    <source>
        <dbReference type="EMBL" id="EPE37542.1"/>
    </source>
</evidence>
<dbReference type="PANTHER" id="PTHR43584:SF3">
    <property type="entry name" value="BIFUNCTIONAL PROTEIN GLMU"/>
    <property type="match status" value="1"/>
</dbReference>
<feature type="binding site" evidence="18">
    <location>
        <position position="379"/>
    </location>
    <ligand>
        <name>acetyl-CoA</name>
        <dbReference type="ChEBI" id="CHEBI:57288"/>
    </ligand>
</feature>
<dbReference type="SUPFAM" id="SSF53448">
    <property type="entry name" value="Nucleotide-diphospho-sugar transferases"/>
    <property type="match status" value="1"/>
</dbReference>
<evidence type="ECO:0000256" key="8">
    <source>
        <dbReference type="ARBA" id="ARBA00022737"/>
    </source>
</evidence>